<dbReference type="PANTHER" id="PTHR23131:SF4">
    <property type="entry name" value="METALLO-BETA-LACTAMASE SUPERFAMILY POTEIN"/>
    <property type="match status" value="1"/>
</dbReference>
<feature type="region of interest" description="Disordered" evidence="1">
    <location>
        <begin position="1"/>
        <end position="26"/>
    </location>
</feature>
<dbReference type="RefSeq" id="WP_044498446.1">
    <property type="nucleotide sequence ID" value="NZ_LK391969.1"/>
</dbReference>
<dbReference type="SUPFAM" id="SSF56281">
    <property type="entry name" value="Metallo-hydrolase/oxidoreductase"/>
    <property type="match status" value="1"/>
</dbReference>
<dbReference type="InterPro" id="IPR048933">
    <property type="entry name" value="B_lactamase-like_C"/>
</dbReference>
<evidence type="ECO:0000259" key="2">
    <source>
        <dbReference type="SMART" id="SM00849"/>
    </source>
</evidence>
<dbReference type="Gene3D" id="3.60.15.10">
    <property type="entry name" value="Ribonuclease Z/Hydroxyacylglutathione hydrolase-like"/>
    <property type="match status" value="1"/>
</dbReference>
<feature type="compositionally biased region" description="Basic and acidic residues" evidence="1">
    <location>
        <begin position="1"/>
        <end position="15"/>
    </location>
</feature>
<keyword evidence="3" id="KW-0378">Hydrolase</keyword>
<dbReference type="EMBL" id="LK391969">
    <property type="protein sequence ID" value="CEF25902.1"/>
    <property type="molecule type" value="Genomic_DNA"/>
</dbReference>
<evidence type="ECO:0000313" key="3">
    <source>
        <dbReference type="EMBL" id="CEA02649.1"/>
    </source>
</evidence>
<organism evidence="3">
    <name type="scientific">Pseudomonas saudimassiliensis</name>
    <dbReference type="NCBI Taxonomy" id="1461581"/>
    <lineage>
        <taxon>Bacteria</taxon>
        <taxon>Pseudomonadati</taxon>
        <taxon>Pseudomonadota</taxon>
        <taxon>Gammaproteobacteria</taxon>
        <taxon>Pseudomonadales</taxon>
        <taxon>Pseudomonadaceae</taxon>
        <taxon>Pseudomonas</taxon>
    </lineage>
</organism>
<gene>
    <name evidence="3" type="primary">yflN</name>
    <name evidence="3" type="ORF">BN1049_00821</name>
</gene>
<dbReference type="PANTHER" id="PTHR23131">
    <property type="entry name" value="ENDORIBONUCLEASE LACTB2"/>
    <property type="match status" value="1"/>
</dbReference>
<dbReference type="Pfam" id="PF21221">
    <property type="entry name" value="B_lactamase-like_C"/>
    <property type="match status" value="1"/>
</dbReference>
<dbReference type="InterPro" id="IPR036866">
    <property type="entry name" value="RibonucZ/Hydroxyglut_hydro"/>
</dbReference>
<feature type="domain" description="Metallo-beta-lactamase" evidence="2">
    <location>
        <begin position="48"/>
        <end position="262"/>
    </location>
</feature>
<dbReference type="InterPro" id="IPR001279">
    <property type="entry name" value="Metallo-B-lactamas"/>
</dbReference>
<dbReference type="AlphaFoldDB" id="A0A078M8V1"/>
<sequence length="363" mass="41085">MSGLELHEGQTRDRLSFPWETPPQPGHTREVAPGVLWLRMPLPFALDHINLYLLRHEHGWVVVDTGLNTPQSREVWEAVFTEVFAGAPVLAVIATHFHYDHSGMLGWLVDRFQCPAYMSFAEYQALFVTPPKGDEPNWAFSQFFQRCGLDSDQVASFRPMLSQMAYDTHAPTSFRRLRENDLLKIGERCWRVVIGSGHSPEHVCLYSEDDQLLIAGDQILPRITSSIFVSVTEPEANPLGDWLASLRRFRQLPDAVLVLPAHERPFQGLHHRIGQLQQHHEAHLETLTTVLKTGSQTVAALCPVLFPRLRGSFDLLMAMGETLAHINFLREEGVLTRTLEDDAWRFGLASSGEQVFAAEDIHV</sequence>
<dbReference type="Gene3D" id="1.10.10.10">
    <property type="entry name" value="Winged helix-like DNA-binding domain superfamily/Winged helix DNA-binding domain"/>
    <property type="match status" value="1"/>
</dbReference>
<dbReference type="Pfam" id="PF00753">
    <property type="entry name" value="Lactamase_B"/>
    <property type="match status" value="1"/>
</dbReference>
<proteinExistence type="predicted"/>
<dbReference type="GO" id="GO:0016787">
    <property type="term" value="F:hydrolase activity"/>
    <property type="evidence" value="ECO:0007669"/>
    <property type="project" value="UniProtKB-KW"/>
</dbReference>
<protein>
    <submittedName>
        <fullName evidence="3">Putative metallo-hydrolase YflN</fullName>
    </submittedName>
</protein>
<accession>A0A078M8V1</accession>
<dbReference type="OrthoDB" id="9815874at2"/>
<dbReference type="PATRIC" id="fig|1461581.3.peg.805"/>
<dbReference type="InterPro" id="IPR050662">
    <property type="entry name" value="Sec-metab_biosynth-thioest"/>
</dbReference>
<dbReference type="EMBL" id="LM997413">
    <property type="protein sequence ID" value="CEA02649.1"/>
    <property type="molecule type" value="Genomic_DNA"/>
</dbReference>
<dbReference type="SMART" id="SM00849">
    <property type="entry name" value="Lactamase_B"/>
    <property type="match status" value="1"/>
</dbReference>
<evidence type="ECO:0000256" key="1">
    <source>
        <dbReference type="SAM" id="MobiDB-lite"/>
    </source>
</evidence>
<dbReference type="InterPro" id="IPR036388">
    <property type="entry name" value="WH-like_DNA-bd_sf"/>
</dbReference>
<reference evidence="3" key="1">
    <citation type="submission" date="2014-07" db="EMBL/GenBank/DDBJ databases">
        <authorList>
            <person name="Urmite Genomes Urmite Genomes"/>
        </authorList>
    </citation>
    <scope>NUCLEOTIDE SEQUENCE</scope>
    <source>
        <strain evidence="3">12M76_air</strain>
    </source>
</reference>
<name>A0A078M8V1_9PSED</name>